<accession>A0A8J8JW33</accession>
<gene>
    <name evidence="1" type="ORF">GD597_17665</name>
</gene>
<dbReference type="RefSeq" id="WP_171609252.1">
    <property type="nucleotide sequence ID" value="NZ_WHPF01000014.1"/>
</dbReference>
<dbReference type="Gene3D" id="3.30.565.10">
    <property type="entry name" value="Histidine kinase-like ATPase, C-terminal domain"/>
    <property type="match status" value="1"/>
</dbReference>
<dbReference type="AlphaFoldDB" id="A0A8J8JW33"/>
<name>A0A8J8JW33_9BACT</name>
<dbReference type="Pfam" id="PF13589">
    <property type="entry name" value="HATPase_c_3"/>
    <property type="match status" value="1"/>
</dbReference>
<comment type="caution">
    <text evidence="1">The sequence shown here is derived from an EMBL/GenBank/DDBJ whole genome shotgun (WGS) entry which is preliminary data.</text>
</comment>
<proteinExistence type="predicted"/>
<protein>
    <submittedName>
        <fullName evidence="1">ATP-binding protein</fullName>
    </submittedName>
</protein>
<keyword evidence="1" id="KW-0067">ATP-binding</keyword>
<evidence type="ECO:0000313" key="2">
    <source>
        <dbReference type="Proteomes" id="UP000598971"/>
    </source>
</evidence>
<dbReference type="EMBL" id="WHPF01000014">
    <property type="protein sequence ID" value="NNV57304.1"/>
    <property type="molecule type" value="Genomic_DNA"/>
</dbReference>
<keyword evidence="2" id="KW-1185">Reference proteome</keyword>
<dbReference type="SUPFAM" id="SSF55874">
    <property type="entry name" value="ATPase domain of HSP90 chaperone/DNA topoisomerase II/histidine kinase"/>
    <property type="match status" value="1"/>
</dbReference>
<dbReference type="InterPro" id="IPR036890">
    <property type="entry name" value="HATPase_C_sf"/>
</dbReference>
<keyword evidence="1" id="KW-0547">Nucleotide-binding</keyword>
<sequence>MEAENNPQVDKAEVYNNAVTEDADPDPEFLIKSIAEQGYTLATSLSDLIDNSIAAKANKIEIVVGFDSEPFKLFLADNGNGMTEKELKINMQFPSSSPASKRIGSDLGRFGLGMKTASFSQTRRFTVLSRKKGATVYAGRTWDVDYLTTKKKWKILVTTEKEINALIDEYRFLSENFMKTFDDFIPNTIVVWQGLYKYEQFLSQENKKHAVQQELNEITNEYLSVVFHRFMQKTNTPLMIRVNNQRVEPFDPFPKAELDFRAIEPKHKIIKSDSLSLTGFVLPARSLKESKNGISIWTTCSKSLMDMEGIYVYRSDRLIRFGGWNGIIKKTPRLQLARLMVEVGNGIDDIIHLNVSKSQITIPYETKQALLKCLAELKLEAEKEYLSTTITDERVRLADHNNFQIFIKQSTNKGSLIRLNENFPLLSDLRSRLKKSENMQLSVLFRVFHTAINKMKFGDDYPSIKSIIDEGENSEGENLYAIRDLITAGMAKEEIIKHFLPLIGYEINDLPQSIKHLLSHEQ</sequence>
<organism evidence="1 2">
    <name type="scientific">Limnovirga soli</name>
    <dbReference type="NCBI Taxonomy" id="2656915"/>
    <lineage>
        <taxon>Bacteria</taxon>
        <taxon>Pseudomonadati</taxon>
        <taxon>Bacteroidota</taxon>
        <taxon>Chitinophagia</taxon>
        <taxon>Chitinophagales</taxon>
        <taxon>Chitinophagaceae</taxon>
        <taxon>Limnovirga</taxon>
    </lineage>
</organism>
<evidence type="ECO:0000313" key="1">
    <source>
        <dbReference type="EMBL" id="NNV57304.1"/>
    </source>
</evidence>
<reference evidence="1" key="1">
    <citation type="submission" date="2019-10" db="EMBL/GenBank/DDBJ databases">
        <title>Draft genome sequence of Panacibacter sp. KCS-6.</title>
        <authorList>
            <person name="Yim K.J."/>
        </authorList>
    </citation>
    <scope>NUCLEOTIDE SEQUENCE</scope>
    <source>
        <strain evidence="1">KCS-6</strain>
    </source>
</reference>
<dbReference type="GO" id="GO:0005524">
    <property type="term" value="F:ATP binding"/>
    <property type="evidence" value="ECO:0007669"/>
    <property type="project" value="UniProtKB-KW"/>
</dbReference>
<dbReference type="Proteomes" id="UP000598971">
    <property type="component" value="Unassembled WGS sequence"/>
</dbReference>